<proteinExistence type="predicted"/>
<name>A0A923LML0_9FIRM</name>
<comment type="caution">
    <text evidence="1">The sequence shown here is derived from an EMBL/GenBank/DDBJ whole genome shotgun (WGS) entry which is preliminary data.</text>
</comment>
<dbReference type="EMBL" id="JACOPH010000001">
    <property type="protein sequence ID" value="MBC5712648.1"/>
    <property type="molecule type" value="Genomic_DNA"/>
</dbReference>
<dbReference type="CDD" id="cd02513">
    <property type="entry name" value="CMP-NeuAc_Synthase"/>
    <property type="match status" value="1"/>
</dbReference>
<dbReference type="InterPro" id="IPR050793">
    <property type="entry name" value="CMP-NeuNAc_synthase"/>
</dbReference>
<dbReference type="PANTHER" id="PTHR21485">
    <property type="entry name" value="HAD SUPERFAMILY MEMBERS CMAS AND KDSC"/>
    <property type="match status" value="1"/>
</dbReference>
<evidence type="ECO:0000313" key="2">
    <source>
        <dbReference type="Proteomes" id="UP000606720"/>
    </source>
</evidence>
<dbReference type="Pfam" id="PF02348">
    <property type="entry name" value="CTP_transf_3"/>
    <property type="match status" value="1"/>
</dbReference>
<protein>
    <submittedName>
        <fullName evidence="1">Acylneuraminate cytidylyltransferase family protein</fullName>
    </submittedName>
</protein>
<dbReference type="AlphaFoldDB" id="A0A923LML0"/>
<dbReference type="GO" id="GO:0008781">
    <property type="term" value="F:N-acylneuraminate cytidylyltransferase activity"/>
    <property type="evidence" value="ECO:0007669"/>
    <property type="project" value="TreeGrafter"/>
</dbReference>
<sequence>MKHIAIIPARSGSRGLKDKNIKLLKGKPLMAYTIEAAVQSKLFDCVHVSTDSSLYADIARKCGADVPFLREEELAQDTSSTWDTLRSVIKKYQAYGREFDLVTLLQPTSPLRDAADICQAYAIFCKKKADAVISVCPLEHSIQICNKLGEDHSMYQFLDSNLVGARQAAETFYRINGAIYIQKTKMLMAHENLYNEKSYAYIMDKQHSIDIDDAFDFQMAEMVLGNYIS</sequence>
<accession>A0A923LML0</accession>
<dbReference type="SUPFAM" id="SSF53448">
    <property type="entry name" value="Nucleotide-diphospho-sugar transferases"/>
    <property type="match status" value="1"/>
</dbReference>
<dbReference type="InterPro" id="IPR003329">
    <property type="entry name" value="Cytidylyl_trans"/>
</dbReference>
<gene>
    <name evidence="1" type="ORF">H8S17_00230</name>
</gene>
<keyword evidence="1" id="KW-0548">Nucleotidyltransferase</keyword>
<dbReference type="Proteomes" id="UP000606720">
    <property type="component" value="Unassembled WGS sequence"/>
</dbReference>
<organism evidence="1 2">
    <name type="scientific">Roseburia zhanii</name>
    <dbReference type="NCBI Taxonomy" id="2763064"/>
    <lineage>
        <taxon>Bacteria</taxon>
        <taxon>Bacillati</taxon>
        <taxon>Bacillota</taxon>
        <taxon>Clostridia</taxon>
        <taxon>Lachnospirales</taxon>
        <taxon>Lachnospiraceae</taxon>
        <taxon>Roseburia</taxon>
    </lineage>
</organism>
<dbReference type="Gene3D" id="3.90.550.10">
    <property type="entry name" value="Spore Coat Polysaccharide Biosynthesis Protein SpsA, Chain A"/>
    <property type="match status" value="1"/>
</dbReference>
<keyword evidence="1" id="KW-0808">Transferase</keyword>
<dbReference type="RefSeq" id="WP_186865747.1">
    <property type="nucleotide sequence ID" value="NZ_JACOPH010000001.1"/>
</dbReference>
<dbReference type="PANTHER" id="PTHR21485:SF6">
    <property type="entry name" value="N-ACYLNEURAMINATE CYTIDYLYLTRANSFERASE-RELATED"/>
    <property type="match status" value="1"/>
</dbReference>
<keyword evidence="2" id="KW-1185">Reference proteome</keyword>
<dbReference type="InterPro" id="IPR029044">
    <property type="entry name" value="Nucleotide-diphossugar_trans"/>
</dbReference>
<evidence type="ECO:0000313" key="1">
    <source>
        <dbReference type="EMBL" id="MBC5712648.1"/>
    </source>
</evidence>
<reference evidence="1" key="1">
    <citation type="submission" date="2020-08" db="EMBL/GenBank/DDBJ databases">
        <title>Genome public.</title>
        <authorList>
            <person name="Liu C."/>
            <person name="Sun Q."/>
        </authorList>
    </citation>
    <scope>NUCLEOTIDE SEQUENCE</scope>
    <source>
        <strain evidence="1">BX1005</strain>
    </source>
</reference>